<reference evidence="2 3" key="1">
    <citation type="journal article" date="2018" name="Sci. Rep.">
        <title>Genomic signatures of local adaptation to the degree of environmental predictability in rotifers.</title>
        <authorList>
            <person name="Franch-Gras L."/>
            <person name="Hahn C."/>
            <person name="Garcia-Roger E.M."/>
            <person name="Carmona M.J."/>
            <person name="Serra M."/>
            <person name="Gomez A."/>
        </authorList>
    </citation>
    <scope>NUCLEOTIDE SEQUENCE [LARGE SCALE GENOMIC DNA]</scope>
    <source>
        <strain evidence="2">HYR1</strain>
    </source>
</reference>
<keyword evidence="1" id="KW-0175">Coiled coil</keyword>
<dbReference type="AlphaFoldDB" id="A0A3M7P1Z5"/>
<evidence type="ECO:0000256" key="1">
    <source>
        <dbReference type="SAM" id="Coils"/>
    </source>
</evidence>
<keyword evidence="3" id="KW-1185">Reference proteome</keyword>
<gene>
    <name evidence="2" type="ORF">BpHYR1_016850</name>
</gene>
<protein>
    <submittedName>
        <fullName evidence="2">Uncharacterized protein</fullName>
    </submittedName>
</protein>
<name>A0A3M7P1Z5_BRAPC</name>
<dbReference type="OrthoDB" id="10484852at2759"/>
<dbReference type="Proteomes" id="UP000276133">
    <property type="component" value="Unassembled WGS sequence"/>
</dbReference>
<accession>A0A3M7P1Z5</accession>
<evidence type="ECO:0000313" key="3">
    <source>
        <dbReference type="Proteomes" id="UP000276133"/>
    </source>
</evidence>
<proteinExistence type="predicted"/>
<comment type="caution">
    <text evidence="2">The sequence shown here is derived from an EMBL/GenBank/DDBJ whole genome shotgun (WGS) entry which is preliminary data.</text>
</comment>
<sequence length="421" mass="48249">ELKNTNRTYQSFDLNVNFNLEVDNLAVALRNIFGSKEPLAHVIIDENSNDGGIFSSDLVQEARSSEQCCLKILRIFESSGEKLSNLPIVIVTGSNKGIQIVVLLPSSLQIPSVCDSIVVYMIDPLTGNIDISKQTKKKLFLKYLERGSEAIGLKPVFKKVIISQKSHLANCTSRIDSAFLCIMYCLFVLNDGNDEFINAEWSNILNNLNVKKAALINRIECLISKQDFLPQPHVSTKQPGFDKLFQIDSQIEEILKQNLLKLKNDKAKFEQNSAQTQLDEMIKLEKTLQEKNENLRIQIKETEKLISDNLKSEPIELIGKSLTLEKKYKQFINGEERRRIEIDEQKKIQSVRSNLIEKNNNESRKIFQDQIEALMVLKESKEKEIYKFQNEITYLTSDEKKLGEKIGENEKLIKDLIKIIH</sequence>
<dbReference type="EMBL" id="REGN01014058">
    <property type="protein sequence ID" value="RMZ93116.1"/>
    <property type="molecule type" value="Genomic_DNA"/>
</dbReference>
<organism evidence="2 3">
    <name type="scientific">Brachionus plicatilis</name>
    <name type="common">Marine rotifer</name>
    <name type="synonym">Brachionus muelleri</name>
    <dbReference type="NCBI Taxonomy" id="10195"/>
    <lineage>
        <taxon>Eukaryota</taxon>
        <taxon>Metazoa</taxon>
        <taxon>Spiralia</taxon>
        <taxon>Gnathifera</taxon>
        <taxon>Rotifera</taxon>
        <taxon>Eurotatoria</taxon>
        <taxon>Monogononta</taxon>
        <taxon>Pseudotrocha</taxon>
        <taxon>Ploima</taxon>
        <taxon>Brachionidae</taxon>
        <taxon>Brachionus</taxon>
    </lineage>
</organism>
<feature type="coiled-coil region" evidence="1">
    <location>
        <begin position="252"/>
        <end position="305"/>
    </location>
</feature>
<feature type="non-terminal residue" evidence="2">
    <location>
        <position position="1"/>
    </location>
</feature>
<evidence type="ECO:0000313" key="2">
    <source>
        <dbReference type="EMBL" id="RMZ93116.1"/>
    </source>
</evidence>